<keyword evidence="4" id="KW-1003">Cell membrane</keyword>
<reference evidence="15 16" key="1">
    <citation type="submission" date="2020-08" db="EMBL/GenBank/DDBJ databases">
        <title>Genomic Encyclopedia of Type Strains, Phase IV (KMG-IV): sequencing the most valuable type-strain genomes for metagenomic binning, comparative biology and taxonomic classification.</title>
        <authorList>
            <person name="Goeker M."/>
        </authorList>
    </citation>
    <scope>NUCLEOTIDE SEQUENCE [LARGE SCALE GENOMIC DNA]</scope>
    <source>
        <strain evidence="15 16">DSM 27568</strain>
    </source>
</reference>
<dbReference type="FunFam" id="2.40.30.170:FF:000003">
    <property type="entry name" value="Multidrug resistance protein A"/>
    <property type="match status" value="1"/>
</dbReference>
<keyword evidence="16" id="KW-1185">Reference proteome</keyword>
<dbReference type="GO" id="GO:0015721">
    <property type="term" value="P:bile acid and bile salt transport"/>
    <property type="evidence" value="ECO:0007669"/>
    <property type="project" value="UniProtKB-ARBA"/>
</dbReference>
<keyword evidence="8 11" id="KW-0472">Membrane</keyword>
<evidence type="ECO:0000256" key="2">
    <source>
        <dbReference type="ARBA" id="ARBA00009477"/>
    </source>
</evidence>
<dbReference type="RefSeq" id="WP_246388338.1">
    <property type="nucleotide sequence ID" value="NZ_JACIDY010000002.1"/>
</dbReference>
<name>A0A7W6FXM1_9SPHN</name>
<feature type="domain" description="Multidrug resistance protein MdtA-like barrel-sandwich hybrid" evidence="13">
    <location>
        <begin position="93"/>
        <end position="307"/>
    </location>
</feature>
<feature type="domain" description="Multidrug resistance protein MdtA-like alpha-helical hairpin" evidence="12">
    <location>
        <begin position="170"/>
        <end position="233"/>
    </location>
</feature>
<gene>
    <name evidence="15" type="ORF">GGR39_000986</name>
</gene>
<feature type="compositionally biased region" description="Polar residues" evidence="10">
    <location>
        <begin position="32"/>
        <end position="47"/>
    </location>
</feature>
<comment type="caution">
    <text evidence="15">The sequence shown here is derived from an EMBL/GenBank/DDBJ whole genome shotgun (WGS) entry which is preliminary data.</text>
</comment>
<comment type="subcellular location">
    <subcellularLocation>
        <location evidence="1">Cell inner membrane</location>
        <topology evidence="1">Single-pass membrane protein</topology>
    </subcellularLocation>
</comment>
<dbReference type="InterPro" id="IPR058625">
    <property type="entry name" value="MdtA-like_BSH"/>
</dbReference>
<dbReference type="PANTHER" id="PTHR30386">
    <property type="entry name" value="MEMBRANE FUSION SUBUNIT OF EMRAB-TOLC MULTIDRUG EFFLUX PUMP"/>
    <property type="match status" value="1"/>
</dbReference>
<proteinExistence type="inferred from homology"/>
<dbReference type="Gene3D" id="2.40.30.170">
    <property type="match status" value="1"/>
</dbReference>
<evidence type="ECO:0000256" key="8">
    <source>
        <dbReference type="ARBA" id="ARBA00023136"/>
    </source>
</evidence>
<dbReference type="Pfam" id="PF25917">
    <property type="entry name" value="BSH_RND"/>
    <property type="match status" value="1"/>
</dbReference>
<dbReference type="Gene3D" id="1.10.287.470">
    <property type="entry name" value="Helix hairpin bin"/>
    <property type="match status" value="2"/>
</dbReference>
<evidence type="ECO:0000256" key="4">
    <source>
        <dbReference type="ARBA" id="ARBA00022475"/>
    </source>
</evidence>
<evidence type="ECO:0000259" key="14">
    <source>
        <dbReference type="Pfam" id="PF25963"/>
    </source>
</evidence>
<evidence type="ECO:0000313" key="16">
    <source>
        <dbReference type="Proteomes" id="UP000561459"/>
    </source>
</evidence>
<feature type="transmembrane region" description="Helical" evidence="11">
    <location>
        <begin position="55"/>
        <end position="76"/>
    </location>
</feature>
<feature type="coiled-coil region" evidence="9">
    <location>
        <begin position="133"/>
        <end position="188"/>
    </location>
</feature>
<evidence type="ECO:0000313" key="15">
    <source>
        <dbReference type="EMBL" id="MBB3939346.1"/>
    </source>
</evidence>
<feature type="compositionally biased region" description="Basic and acidic residues" evidence="10">
    <location>
        <begin position="10"/>
        <end position="29"/>
    </location>
</feature>
<dbReference type="InterPro" id="IPR058624">
    <property type="entry name" value="MdtA-like_HH"/>
</dbReference>
<keyword evidence="5" id="KW-0997">Cell inner membrane</keyword>
<evidence type="ECO:0000259" key="13">
    <source>
        <dbReference type="Pfam" id="PF25917"/>
    </source>
</evidence>
<evidence type="ECO:0000256" key="3">
    <source>
        <dbReference type="ARBA" id="ARBA00022448"/>
    </source>
</evidence>
<dbReference type="Pfam" id="PF25876">
    <property type="entry name" value="HH_MFP_RND"/>
    <property type="match status" value="1"/>
</dbReference>
<dbReference type="PANTHER" id="PTHR30386:SF19">
    <property type="entry name" value="MULTIDRUG EXPORT PROTEIN EMRA-RELATED"/>
    <property type="match status" value="1"/>
</dbReference>
<feature type="domain" description="p-hydroxybenzoic acid efflux pump subunit AaeA-like beta-barrel" evidence="14">
    <location>
        <begin position="312"/>
        <end position="390"/>
    </location>
</feature>
<feature type="coiled-coil region" evidence="9">
    <location>
        <begin position="213"/>
        <end position="240"/>
    </location>
</feature>
<dbReference type="Gene3D" id="2.40.50.100">
    <property type="match status" value="1"/>
</dbReference>
<dbReference type="GO" id="GO:1990961">
    <property type="term" value="P:xenobiotic detoxification by transmembrane export across the plasma membrane"/>
    <property type="evidence" value="ECO:0007669"/>
    <property type="project" value="UniProtKB-ARBA"/>
</dbReference>
<keyword evidence="3" id="KW-0813">Transport</keyword>
<accession>A0A7W6FXM1</accession>
<evidence type="ECO:0000256" key="1">
    <source>
        <dbReference type="ARBA" id="ARBA00004377"/>
    </source>
</evidence>
<dbReference type="AlphaFoldDB" id="A0A7W6FXM1"/>
<dbReference type="GO" id="GO:0005886">
    <property type="term" value="C:plasma membrane"/>
    <property type="evidence" value="ECO:0007669"/>
    <property type="project" value="UniProtKB-SubCell"/>
</dbReference>
<dbReference type="EMBL" id="JACIDY010000002">
    <property type="protein sequence ID" value="MBB3939346.1"/>
    <property type="molecule type" value="Genomic_DNA"/>
</dbReference>
<keyword evidence="6 11" id="KW-0812">Transmembrane</keyword>
<dbReference type="InterPro" id="IPR058634">
    <property type="entry name" value="AaeA-lik-b-barrel"/>
</dbReference>
<feature type="region of interest" description="Disordered" evidence="10">
    <location>
        <begin position="1"/>
        <end position="47"/>
    </location>
</feature>
<evidence type="ECO:0000256" key="11">
    <source>
        <dbReference type="SAM" id="Phobius"/>
    </source>
</evidence>
<organism evidence="15 16">
    <name type="scientific">Novosphingobium fluoreni</name>
    <dbReference type="NCBI Taxonomy" id="1391222"/>
    <lineage>
        <taxon>Bacteria</taxon>
        <taxon>Pseudomonadati</taxon>
        <taxon>Pseudomonadota</taxon>
        <taxon>Alphaproteobacteria</taxon>
        <taxon>Sphingomonadales</taxon>
        <taxon>Sphingomonadaceae</taxon>
        <taxon>Novosphingobium</taxon>
    </lineage>
</organism>
<keyword evidence="9" id="KW-0175">Coiled coil</keyword>
<dbReference type="SUPFAM" id="SSF111369">
    <property type="entry name" value="HlyD-like secretion proteins"/>
    <property type="match status" value="3"/>
</dbReference>
<protein>
    <submittedName>
        <fullName evidence="15">Membrane fusion protein (Multidrug efflux system)</fullName>
    </submittedName>
</protein>
<evidence type="ECO:0000256" key="7">
    <source>
        <dbReference type="ARBA" id="ARBA00022989"/>
    </source>
</evidence>
<evidence type="ECO:0000256" key="9">
    <source>
        <dbReference type="SAM" id="Coils"/>
    </source>
</evidence>
<comment type="similarity">
    <text evidence="2">Belongs to the membrane fusion protein (MFP) (TC 8.A.1) family.</text>
</comment>
<evidence type="ECO:0000256" key="5">
    <source>
        <dbReference type="ARBA" id="ARBA00022519"/>
    </source>
</evidence>
<sequence>MTDMAQDLATDDRHREGQRAHDAAADSPRDSAGTQPAQADESPTSVVDKSRRKPLIIGVIIVVLVVALLYFLYATFIGSRSVSTDNAYVAGENAQITPLTEGQVAEVAVVNTQPVRRGQLLMRLDDADQQIAVTEAEAMLAAAQRAYTESRAQGSAAGASADAKSAAIPEAQARLATARANLDKAQTDFRRRANLEGSGAVSGEELTSARNALAAAQAAVGEAQASVNQARADAASARQQEVASRAATAGVGVNEAPEVRRAMARLNNARLALQRTVIRSPIDGVIAQRMVQVGQRVTNSTVAMIVVPVDQLYVDANFKETQLGKVRPGQPAEVISDFYGDDVVYHGKVVGFSGGTGAAFALIPAQNATGNWIKVVQRLPVRIQLDPKELREHPLRVGLSMEAKIDLTGGRD</sequence>
<evidence type="ECO:0000259" key="12">
    <source>
        <dbReference type="Pfam" id="PF25876"/>
    </source>
</evidence>
<keyword evidence="7 11" id="KW-1133">Transmembrane helix</keyword>
<evidence type="ECO:0000256" key="6">
    <source>
        <dbReference type="ARBA" id="ARBA00022692"/>
    </source>
</evidence>
<dbReference type="Proteomes" id="UP000561459">
    <property type="component" value="Unassembled WGS sequence"/>
</dbReference>
<dbReference type="GO" id="GO:0046677">
    <property type="term" value="P:response to antibiotic"/>
    <property type="evidence" value="ECO:0007669"/>
    <property type="project" value="UniProtKB-ARBA"/>
</dbReference>
<dbReference type="Pfam" id="PF25963">
    <property type="entry name" value="Beta-barrel_AAEA"/>
    <property type="match status" value="1"/>
</dbReference>
<dbReference type="InterPro" id="IPR050739">
    <property type="entry name" value="MFP"/>
</dbReference>
<evidence type="ECO:0000256" key="10">
    <source>
        <dbReference type="SAM" id="MobiDB-lite"/>
    </source>
</evidence>